<keyword evidence="8" id="KW-1185">Reference proteome</keyword>
<comment type="similarity">
    <text evidence="1">Belongs to the sulfatase family.</text>
</comment>
<dbReference type="Proteomes" id="UP000571950">
    <property type="component" value="Unassembled WGS sequence"/>
</dbReference>
<dbReference type="InterPro" id="IPR013320">
    <property type="entry name" value="ConA-like_dom_sf"/>
</dbReference>
<evidence type="ECO:0000256" key="5">
    <source>
        <dbReference type="SAM" id="SignalP"/>
    </source>
</evidence>
<accession>A0A7W6BKR1</accession>
<dbReference type="InterPro" id="IPR000917">
    <property type="entry name" value="Sulfatase_N"/>
</dbReference>
<evidence type="ECO:0000256" key="3">
    <source>
        <dbReference type="ARBA" id="ARBA00022801"/>
    </source>
</evidence>
<evidence type="ECO:0000256" key="1">
    <source>
        <dbReference type="ARBA" id="ARBA00008779"/>
    </source>
</evidence>
<feature type="chain" id="PRO_5031364072" evidence="5">
    <location>
        <begin position="36"/>
        <end position="788"/>
    </location>
</feature>
<feature type="signal peptide" evidence="5">
    <location>
        <begin position="1"/>
        <end position="35"/>
    </location>
</feature>
<dbReference type="PANTHER" id="PTHR42693:SF43">
    <property type="entry name" value="BLL2667 PROTEIN"/>
    <property type="match status" value="1"/>
</dbReference>
<dbReference type="GO" id="GO:0004065">
    <property type="term" value="F:arylsulfatase activity"/>
    <property type="evidence" value="ECO:0007669"/>
    <property type="project" value="UniProtKB-EC"/>
</dbReference>
<feature type="domain" description="Sulfatase N-terminal" evidence="6">
    <location>
        <begin position="70"/>
        <end position="483"/>
    </location>
</feature>
<comment type="caution">
    <text evidence="7">The sequence shown here is derived from an EMBL/GenBank/DDBJ whole genome shotgun (WGS) entry which is preliminary data.</text>
</comment>
<dbReference type="EC" id="3.1.6.1" evidence="7"/>
<evidence type="ECO:0000256" key="4">
    <source>
        <dbReference type="ARBA" id="ARBA00022837"/>
    </source>
</evidence>
<organism evidence="7 8">
    <name type="scientific">Sphingobium jiangsuense</name>
    <dbReference type="NCBI Taxonomy" id="870476"/>
    <lineage>
        <taxon>Bacteria</taxon>
        <taxon>Pseudomonadati</taxon>
        <taxon>Pseudomonadota</taxon>
        <taxon>Alphaproteobacteria</taxon>
        <taxon>Sphingomonadales</taxon>
        <taxon>Sphingomonadaceae</taxon>
        <taxon>Sphingobium</taxon>
    </lineage>
</organism>
<dbReference type="Gene3D" id="3.40.720.10">
    <property type="entry name" value="Alkaline Phosphatase, subunit A"/>
    <property type="match status" value="1"/>
</dbReference>
<dbReference type="PANTHER" id="PTHR42693">
    <property type="entry name" value="ARYLSULFATASE FAMILY MEMBER"/>
    <property type="match status" value="1"/>
</dbReference>
<keyword evidence="2" id="KW-0479">Metal-binding</keyword>
<dbReference type="InterPro" id="IPR024607">
    <property type="entry name" value="Sulfatase_CS"/>
</dbReference>
<dbReference type="AlphaFoldDB" id="A0A7W6BKR1"/>
<dbReference type="InterPro" id="IPR017850">
    <property type="entry name" value="Alkaline_phosphatase_core_sf"/>
</dbReference>
<dbReference type="CDD" id="cd16025">
    <property type="entry name" value="PAS_like"/>
    <property type="match status" value="1"/>
</dbReference>
<keyword evidence="4" id="KW-0106">Calcium</keyword>
<evidence type="ECO:0000256" key="2">
    <source>
        <dbReference type="ARBA" id="ARBA00022723"/>
    </source>
</evidence>
<evidence type="ECO:0000313" key="8">
    <source>
        <dbReference type="Proteomes" id="UP000571950"/>
    </source>
</evidence>
<sequence length="788" mass="85312">MSHIPQPRRAQDLKAYLAGFTALCGLLAAPALALAQGAGSDPLAGKVGRSVAETHAPVWPSNPAAPRGAPNVLVILTDDVGFGATSTFGGPIATPTFDALSKQGLRYNRFNTTALCSPTRASLLTGRMPHNVNMGNVTNLPSGYDGYTTVIPKSAGTMAGILKENGYNTAMFGKSHLTPDWEMSPAGPFDRWPTGLGFEYFYGFLSADTSMWAPAIVENTVPVEPPHGDPGYFFEKDMADRAINWMRTQKAAAPDKPFFIYYAPGLSHTPHHAPKEWLERFRGKFDQGWDKLREESFARQKRLGVIPADAQLTPRPASLPAWASLTAEQKKVYARLMEAFAATVAYSDHQTGRLIDAIRQSGQFDNTLIIYIEGDNGASAEGGLDGLAYEQSAITGRKENFAELAGRIDEIGGPALYNHFPAAWGWAMNAPFPWWKQVASQAGGVRNGMVLSWPKRITDKGGLRSQYAHVSDIMPTVLEAAGVTPPETLGGVRQQPIDGISLTYSFDRPDAPSARRQQVFEMMENFGIYKDGWVAGTLPKRTAWEVGVGEDRKATMGPEDRVWSLFHLDRDFATARDLARSNPAKLKEMQDLFWAEAARSNILPIHDYSQGTEGRPSLGRERTHFVYPAGIGTINEDAAPHTIGRSFTIEADVALSSPGASGVMIAQGGRYGGYSFYLKDGRPVFHYNAVGTDQYSIAADTPLPPGAHLLSAEFQADAQALRTGGTLTLRVDGKAVAQGRIAQTVAGWMSHTEGLDIGIDRITPVSPDYASAASAFTGTLKEVRVTIK</sequence>
<evidence type="ECO:0000313" key="7">
    <source>
        <dbReference type="EMBL" id="MBB3926837.1"/>
    </source>
</evidence>
<dbReference type="Pfam" id="PF00884">
    <property type="entry name" value="Sulfatase"/>
    <property type="match status" value="1"/>
</dbReference>
<dbReference type="GO" id="GO:0046872">
    <property type="term" value="F:metal ion binding"/>
    <property type="evidence" value="ECO:0007669"/>
    <property type="project" value="UniProtKB-KW"/>
</dbReference>
<gene>
    <name evidence="7" type="ORF">GGR43_002560</name>
</gene>
<dbReference type="SUPFAM" id="SSF53649">
    <property type="entry name" value="Alkaline phosphatase-like"/>
    <property type="match status" value="1"/>
</dbReference>
<dbReference type="EMBL" id="JACIDT010000008">
    <property type="protein sequence ID" value="MBB3926837.1"/>
    <property type="molecule type" value="Genomic_DNA"/>
</dbReference>
<dbReference type="RefSeq" id="WP_188072339.1">
    <property type="nucleotide sequence ID" value="NZ_BSPS01000003.1"/>
</dbReference>
<dbReference type="Gene3D" id="3.30.1120.10">
    <property type="match status" value="1"/>
</dbReference>
<dbReference type="SUPFAM" id="SSF49899">
    <property type="entry name" value="Concanavalin A-like lectins/glucanases"/>
    <property type="match status" value="1"/>
</dbReference>
<name>A0A7W6BKR1_9SPHN</name>
<dbReference type="PROSITE" id="PS00523">
    <property type="entry name" value="SULFATASE_1"/>
    <property type="match status" value="1"/>
</dbReference>
<dbReference type="Gene3D" id="2.60.120.200">
    <property type="match status" value="1"/>
</dbReference>
<dbReference type="InterPro" id="IPR050738">
    <property type="entry name" value="Sulfatase"/>
</dbReference>
<keyword evidence="3 7" id="KW-0378">Hydrolase</keyword>
<reference evidence="7 8" key="1">
    <citation type="submission" date="2020-08" db="EMBL/GenBank/DDBJ databases">
        <title>Genomic Encyclopedia of Type Strains, Phase IV (KMG-IV): sequencing the most valuable type-strain genomes for metagenomic binning, comparative biology and taxonomic classification.</title>
        <authorList>
            <person name="Goeker M."/>
        </authorList>
    </citation>
    <scope>NUCLEOTIDE SEQUENCE [LARGE SCALE GENOMIC DNA]</scope>
    <source>
        <strain evidence="7 8">DSM 26189</strain>
    </source>
</reference>
<proteinExistence type="inferred from homology"/>
<protein>
    <submittedName>
        <fullName evidence="7">Arylsulfatase</fullName>
        <ecNumber evidence="7">3.1.6.1</ecNumber>
    </submittedName>
</protein>
<evidence type="ECO:0000259" key="6">
    <source>
        <dbReference type="Pfam" id="PF00884"/>
    </source>
</evidence>
<keyword evidence="5" id="KW-0732">Signal</keyword>